<reference evidence="4" key="1">
    <citation type="submission" date="2022-06" db="EMBL/GenBank/DDBJ databases">
        <title>Genome Sequence of Candolleomyces eurysporus.</title>
        <authorList>
            <person name="Buettner E."/>
        </authorList>
    </citation>
    <scope>NUCLEOTIDE SEQUENCE</scope>
    <source>
        <strain evidence="4">VTCC 930004</strain>
    </source>
</reference>
<evidence type="ECO:0000259" key="3">
    <source>
        <dbReference type="PROSITE" id="PS50217"/>
    </source>
</evidence>
<sequence length="191" mass="21974">MQNEYSDPTFQQFAMNMNLTGYATAAPMAQYPTMASPSQPTYDQASASTNLVHRRRRSAGGRRMSPDDLIPLDAPTQPRRYLAPSATSKKDVPSYYTKRPSYGRVSDDEQEDELNEEPPAANATDQEKIEWKRRQNTLAARRSRKRKLLQQQQLEQAVEDLTREKEIWRTRALTLRQLLISHGILCPDFKD</sequence>
<evidence type="ECO:0000313" key="4">
    <source>
        <dbReference type="EMBL" id="KAJ2927020.1"/>
    </source>
</evidence>
<feature type="non-terminal residue" evidence="4">
    <location>
        <position position="191"/>
    </location>
</feature>
<accession>A0A9W8MCK8</accession>
<evidence type="ECO:0000256" key="1">
    <source>
        <dbReference type="SAM" id="Coils"/>
    </source>
</evidence>
<dbReference type="PROSITE" id="PS00036">
    <property type="entry name" value="BZIP_BASIC"/>
    <property type="match status" value="1"/>
</dbReference>
<dbReference type="AlphaFoldDB" id="A0A9W8MCK8"/>
<dbReference type="Gene3D" id="3.30.160.60">
    <property type="entry name" value="Classic Zinc Finger"/>
    <property type="match status" value="1"/>
</dbReference>
<keyword evidence="1" id="KW-0175">Coiled coil</keyword>
<gene>
    <name evidence="4" type="ORF">H1R20_g10049</name>
</gene>
<keyword evidence="5" id="KW-1185">Reference proteome</keyword>
<organism evidence="4 5">
    <name type="scientific">Candolleomyces eurysporus</name>
    <dbReference type="NCBI Taxonomy" id="2828524"/>
    <lineage>
        <taxon>Eukaryota</taxon>
        <taxon>Fungi</taxon>
        <taxon>Dikarya</taxon>
        <taxon>Basidiomycota</taxon>
        <taxon>Agaricomycotina</taxon>
        <taxon>Agaricomycetes</taxon>
        <taxon>Agaricomycetidae</taxon>
        <taxon>Agaricales</taxon>
        <taxon>Agaricineae</taxon>
        <taxon>Psathyrellaceae</taxon>
        <taxon>Candolleomyces</taxon>
    </lineage>
</organism>
<evidence type="ECO:0000313" key="5">
    <source>
        <dbReference type="Proteomes" id="UP001140091"/>
    </source>
</evidence>
<dbReference type="Proteomes" id="UP001140091">
    <property type="component" value="Unassembled WGS sequence"/>
</dbReference>
<dbReference type="CDD" id="cd12193">
    <property type="entry name" value="bZIP_GCN4"/>
    <property type="match status" value="1"/>
</dbReference>
<evidence type="ECO:0000256" key="2">
    <source>
        <dbReference type="SAM" id="MobiDB-lite"/>
    </source>
</evidence>
<name>A0A9W8MCK8_9AGAR</name>
<dbReference type="SMART" id="SM00338">
    <property type="entry name" value="BRLZ"/>
    <property type="match status" value="1"/>
</dbReference>
<feature type="compositionally biased region" description="Polar residues" evidence="2">
    <location>
        <begin position="33"/>
        <end position="51"/>
    </location>
</feature>
<dbReference type="EMBL" id="JANBPK010001039">
    <property type="protein sequence ID" value="KAJ2927020.1"/>
    <property type="molecule type" value="Genomic_DNA"/>
</dbReference>
<feature type="region of interest" description="Disordered" evidence="2">
    <location>
        <begin position="32"/>
        <end position="130"/>
    </location>
</feature>
<dbReference type="PROSITE" id="PS50217">
    <property type="entry name" value="BZIP"/>
    <property type="match status" value="1"/>
</dbReference>
<feature type="domain" description="BZIP" evidence="3">
    <location>
        <begin position="126"/>
        <end position="177"/>
    </location>
</feature>
<dbReference type="SUPFAM" id="SSF57959">
    <property type="entry name" value="Leucine zipper domain"/>
    <property type="match status" value="1"/>
</dbReference>
<comment type="caution">
    <text evidence="4">The sequence shown here is derived from an EMBL/GenBank/DDBJ whole genome shotgun (WGS) entry which is preliminary data.</text>
</comment>
<dbReference type="Pfam" id="PF07716">
    <property type="entry name" value="bZIP_2"/>
    <property type="match status" value="1"/>
</dbReference>
<dbReference type="GO" id="GO:0003700">
    <property type="term" value="F:DNA-binding transcription factor activity"/>
    <property type="evidence" value="ECO:0007669"/>
    <property type="project" value="InterPro"/>
</dbReference>
<dbReference type="InterPro" id="IPR004827">
    <property type="entry name" value="bZIP"/>
</dbReference>
<dbReference type="OrthoDB" id="2257100at2759"/>
<protein>
    <recommendedName>
        <fullName evidence="3">BZIP domain-containing protein</fullName>
    </recommendedName>
</protein>
<dbReference type="InterPro" id="IPR046347">
    <property type="entry name" value="bZIP_sf"/>
</dbReference>
<proteinExistence type="predicted"/>
<feature type="coiled-coil region" evidence="1">
    <location>
        <begin position="144"/>
        <end position="171"/>
    </location>
</feature>